<dbReference type="Proteomes" id="UP000198284">
    <property type="component" value="Unassembled WGS sequence"/>
</dbReference>
<dbReference type="GO" id="GO:0032259">
    <property type="term" value="P:methylation"/>
    <property type="evidence" value="ECO:0007669"/>
    <property type="project" value="UniProtKB-KW"/>
</dbReference>
<gene>
    <name evidence="1" type="ORF">SAMN06265795_1155</name>
</gene>
<dbReference type="Pfam" id="PF13578">
    <property type="entry name" value="Methyltransf_24"/>
    <property type="match status" value="1"/>
</dbReference>
<keyword evidence="1" id="KW-0808">Transferase</keyword>
<accession>A0A239K752</accession>
<evidence type="ECO:0000313" key="2">
    <source>
        <dbReference type="Proteomes" id="UP000198284"/>
    </source>
</evidence>
<keyword evidence="2" id="KW-1185">Reference proteome</keyword>
<dbReference type="InterPro" id="IPR029063">
    <property type="entry name" value="SAM-dependent_MTases_sf"/>
</dbReference>
<name>A0A239K752_9BURK</name>
<dbReference type="Gene3D" id="3.40.50.150">
    <property type="entry name" value="Vaccinia Virus protein VP39"/>
    <property type="match status" value="1"/>
</dbReference>
<proteinExistence type="predicted"/>
<dbReference type="EMBL" id="FZOT01000015">
    <property type="protein sequence ID" value="SNT13945.1"/>
    <property type="molecule type" value="Genomic_DNA"/>
</dbReference>
<evidence type="ECO:0000313" key="1">
    <source>
        <dbReference type="EMBL" id="SNT13945.1"/>
    </source>
</evidence>
<keyword evidence="1" id="KW-0489">Methyltransferase</keyword>
<dbReference type="AlphaFoldDB" id="A0A239K752"/>
<dbReference type="SUPFAM" id="SSF53335">
    <property type="entry name" value="S-adenosyl-L-methionine-dependent methyltransferases"/>
    <property type="match status" value="1"/>
</dbReference>
<protein>
    <submittedName>
        <fullName evidence="1">Methyltransferase domain-containing protein</fullName>
    </submittedName>
</protein>
<dbReference type="GO" id="GO:0008168">
    <property type="term" value="F:methyltransferase activity"/>
    <property type="evidence" value="ECO:0007669"/>
    <property type="project" value="UniProtKB-KW"/>
</dbReference>
<dbReference type="CDD" id="cd02440">
    <property type="entry name" value="AdoMet_MTases"/>
    <property type="match status" value="1"/>
</dbReference>
<dbReference type="RefSeq" id="WP_176442547.1">
    <property type="nucleotide sequence ID" value="NZ_FZOT01000015.1"/>
</dbReference>
<sequence length="191" mass="21792">MQQPSFTTDWFSHNIPTWEQVISPHLRSLPSPKVLEVGAFEGRSSVWLLQNFPALRLTVIDPWAFTNDASEDTFKRFKNNVAPYSERVSVMKGKSQLMRSLPDREFDLVYIDGEHTSAAVIHDAVLGFELLKVGGLMIFDDYQGGDKTVMYPKPAVDFFHQAYGALNRLELISDSYQRIYRKTDGIAPPQY</sequence>
<organism evidence="1 2">
    <name type="scientific">Noviherbaspirillum humi</name>
    <dbReference type="NCBI Taxonomy" id="1688639"/>
    <lineage>
        <taxon>Bacteria</taxon>
        <taxon>Pseudomonadati</taxon>
        <taxon>Pseudomonadota</taxon>
        <taxon>Betaproteobacteria</taxon>
        <taxon>Burkholderiales</taxon>
        <taxon>Oxalobacteraceae</taxon>
        <taxon>Noviherbaspirillum</taxon>
    </lineage>
</organism>
<reference evidence="1 2" key="1">
    <citation type="submission" date="2017-06" db="EMBL/GenBank/DDBJ databases">
        <authorList>
            <person name="Kim H.J."/>
            <person name="Triplett B.A."/>
        </authorList>
    </citation>
    <scope>NUCLEOTIDE SEQUENCE [LARGE SCALE GENOMIC DNA]</scope>
    <source>
        <strain evidence="1 2">U15</strain>
    </source>
</reference>